<evidence type="ECO:0000313" key="3">
    <source>
        <dbReference type="Proteomes" id="UP000540909"/>
    </source>
</evidence>
<protein>
    <recommendedName>
        <fullName evidence="1">AAA+ ATPase domain-containing protein</fullName>
    </recommendedName>
</protein>
<evidence type="ECO:0000259" key="1">
    <source>
        <dbReference type="SMART" id="SM00382"/>
    </source>
</evidence>
<dbReference type="InterPro" id="IPR011856">
    <property type="entry name" value="tRNA_endonuc-like_dom_sf"/>
</dbReference>
<dbReference type="AlphaFoldDB" id="A0A7W6W7R3"/>
<dbReference type="GO" id="GO:0015666">
    <property type="term" value="F:restriction endodeoxyribonuclease activity"/>
    <property type="evidence" value="ECO:0007669"/>
    <property type="project" value="TreeGrafter"/>
</dbReference>
<accession>A0A7W6W7R3</accession>
<dbReference type="PANTHER" id="PTHR30015:SF7">
    <property type="entry name" value="TYPE IV METHYL-DIRECTED RESTRICTION ENZYME ECOKMRR"/>
    <property type="match status" value="1"/>
</dbReference>
<dbReference type="Gene3D" id="3.40.1350.10">
    <property type="match status" value="1"/>
</dbReference>
<dbReference type="RefSeq" id="WP_184473415.1">
    <property type="nucleotide sequence ID" value="NZ_JACIFY010000031.1"/>
</dbReference>
<dbReference type="InterPro" id="IPR011335">
    <property type="entry name" value="Restrct_endonuc-II-like"/>
</dbReference>
<reference evidence="2 3" key="1">
    <citation type="submission" date="2020-08" db="EMBL/GenBank/DDBJ databases">
        <title>Genomic Encyclopedia of Type Strains, Phase IV (KMG-V): Genome sequencing to study the core and pangenomes of soil and plant-associated prokaryotes.</title>
        <authorList>
            <person name="Whitman W."/>
        </authorList>
    </citation>
    <scope>NUCLEOTIDE SEQUENCE [LARGE SCALE GENOMIC DNA]</scope>
    <source>
        <strain evidence="2 3">SEMIA 4089</strain>
    </source>
</reference>
<dbReference type="GO" id="GO:0009307">
    <property type="term" value="P:DNA restriction-modification system"/>
    <property type="evidence" value="ECO:0007669"/>
    <property type="project" value="InterPro"/>
</dbReference>
<dbReference type="InterPro" id="IPR027417">
    <property type="entry name" value="P-loop_NTPase"/>
</dbReference>
<organism evidence="2 3">
    <name type="scientific">Rhizobium esperanzae</name>
    <dbReference type="NCBI Taxonomy" id="1967781"/>
    <lineage>
        <taxon>Bacteria</taxon>
        <taxon>Pseudomonadati</taxon>
        <taxon>Pseudomonadota</taxon>
        <taxon>Alphaproteobacteria</taxon>
        <taxon>Hyphomicrobiales</taxon>
        <taxon>Rhizobiaceae</taxon>
        <taxon>Rhizobium/Agrobacterium group</taxon>
        <taxon>Rhizobium</taxon>
    </lineage>
</organism>
<dbReference type="InterPro" id="IPR007560">
    <property type="entry name" value="Restrct_endonuc_IV_Mrr"/>
</dbReference>
<dbReference type="GO" id="GO:0003677">
    <property type="term" value="F:DNA binding"/>
    <property type="evidence" value="ECO:0007669"/>
    <property type="project" value="InterPro"/>
</dbReference>
<feature type="domain" description="AAA+ ATPase" evidence="1">
    <location>
        <begin position="35"/>
        <end position="168"/>
    </location>
</feature>
<dbReference type="InterPro" id="IPR003593">
    <property type="entry name" value="AAA+_ATPase"/>
</dbReference>
<dbReference type="SUPFAM" id="SSF52540">
    <property type="entry name" value="P-loop containing nucleoside triphosphate hydrolases"/>
    <property type="match status" value="1"/>
</dbReference>
<dbReference type="PANTHER" id="PTHR30015">
    <property type="entry name" value="MRR RESTRICTION SYSTEM PROTEIN"/>
    <property type="match status" value="1"/>
</dbReference>
<dbReference type="Pfam" id="PF04471">
    <property type="entry name" value="Mrr_cat"/>
    <property type="match status" value="1"/>
</dbReference>
<name>A0A7W6W7R3_9HYPH</name>
<proteinExistence type="predicted"/>
<dbReference type="InterPro" id="IPR052906">
    <property type="entry name" value="Type_IV_Methyl-Rstrct_Enzyme"/>
</dbReference>
<dbReference type="EMBL" id="JACIFY010000031">
    <property type="protein sequence ID" value="MBB4239084.1"/>
    <property type="molecule type" value="Genomic_DNA"/>
</dbReference>
<dbReference type="SMART" id="SM00382">
    <property type="entry name" value="AAA"/>
    <property type="match status" value="1"/>
</dbReference>
<comment type="caution">
    <text evidence="2">The sequence shown here is derived from an EMBL/GenBank/DDBJ whole genome shotgun (WGS) entry which is preliminary data.</text>
</comment>
<dbReference type="Pfam" id="PF13191">
    <property type="entry name" value="AAA_16"/>
    <property type="match status" value="1"/>
</dbReference>
<gene>
    <name evidence="2" type="ORF">GGD57_005702</name>
</gene>
<dbReference type="PRINTS" id="PR00364">
    <property type="entry name" value="DISEASERSIST"/>
</dbReference>
<dbReference type="Proteomes" id="UP000540909">
    <property type="component" value="Unassembled WGS sequence"/>
</dbReference>
<dbReference type="InterPro" id="IPR041664">
    <property type="entry name" value="AAA_16"/>
</dbReference>
<sequence>MNEEMGRDGDHGTFNPVFFGRQREMEWLHDRSRTRQSPIVITGVPGVGKTTLIRQFLASVRTRRPPYIWTARYSSVEAMAEIRARIDELYRNRDIPEFIAIDEAEVFGERELDEITERILNFKAVRALIFATRHAPQISRAEVLHLGPLRPSDAHDMLRSLLGIERLPAQLADMAEAGAGLPLALAMLANLVRGRNLDEMRRLLRGEIYQLDQQIIIPKPELITDVKPRIITVNEALVEQLQRQPEGIYDLPSRKFEKLVAELLTDLGYDVELTPATRDGGKDILAYMTTPHGRLLCLVEAKRYRHDRKVGVELVRELYGTLVDADASSAMLVTTSSFSEDARLFQKRHEYKLSLRDYGNVLQWIQGYGRR</sequence>
<evidence type="ECO:0000313" key="2">
    <source>
        <dbReference type="EMBL" id="MBB4239084.1"/>
    </source>
</evidence>
<dbReference type="SUPFAM" id="SSF52980">
    <property type="entry name" value="Restriction endonuclease-like"/>
    <property type="match status" value="1"/>
</dbReference>
<dbReference type="Gene3D" id="3.40.50.300">
    <property type="entry name" value="P-loop containing nucleotide triphosphate hydrolases"/>
    <property type="match status" value="1"/>
</dbReference>